<evidence type="ECO:0000256" key="1">
    <source>
        <dbReference type="SAM" id="Phobius"/>
    </source>
</evidence>
<feature type="signal peptide" evidence="2">
    <location>
        <begin position="1"/>
        <end position="24"/>
    </location>
</feature>
<proteinExistence type="evidence at transcript level"/>
<name>A0A0S1MJY1_PHAPC</name>
<protein>
    <submittedName>
        <fullName evidence="3">Uncharacterized protein</fullName>
    </submittedName>
</protein>
<keyword evidence="1" id="KW-0472">Membrane</keyword>
<reference evidence="3" key="1">
    <citation type="submission" date="2015-07" db="EMBL/GenBank/DDBJ databases">
        <title>Elucidating the P. pachyrhizi secretome and potential effectors.</title>
        <authorList>
            <person name="de Carvalho M.C.C.G."/>
            <person name="Nascimento L.C."/>
            <person name="Darben L.M."/>
            <person name="Polizel-Podanosqui A.M."/>
            <person name="Lopes-Caitar V.S."/>
            <person name="Rocha C.S."/>
            <person name="Qi M."/>
            <person name="Carazolle M."/>
            <person name="Kuwahara M.K."/>
            <person name="Pereira G.A.G."/>
            <person name="Abdelnoor R.V."/>
            <person name="Whitham S.A."/>
            <person name="Marcelino-Guimaraes F.C."/>
        </authorList>
    </citation>
    <scope>NUCLEOTIDE SEQUENCE</scope>
</reference>
<dbReference type="InterPro" id="IPR045469">
    <property type="entry name" value="Nis1"/>
</dbReference>
<dbReference type="EMBL" id="KT247121">
    <property type="protein sequence ID" value="ALL41210.1"/>
    <property type="molecule type" value="mRNA"/>
</dbReference>
<feature type="chain" id="PRO_5006589052" evidence="2">
    <location>
        <begin position="25"/>
        <end position="184"/>
    </location>
</feature>
<keyword evidence="2" id="KW-0732">Signal</keyword>
<keyword evidence="1" id="KW-0812">Transmembrane</keyword>
<feature type="transmembrane region" description="Helical" evidence="1">
    <location>
        <begin position="157"/>
        <end position="174"/>
    </location>
</feature>
<dbReference type="Pfam" id="PF19271">
    <property type="entry name" value="Nis1"/>
    <property type="match status" value="1"/>
</dbReference>
<keyword evidence="1" id="KW-1133">Transmembrane helix</keyword>
<organism evidence="3">
    <name type="scientific">Phakopsora pachyrhizi</name>
    <name type="common">Asian soybean rust disease fungus</name>
    <dbReference type="NCBI Taxonomy" id="170000"/>
    <lineage>
        <taxon>Eukaryota</taxon>
        <taxon>Fungi</taxon>
        <taxon>Dikarya</taxon>
        <taxon>Basidiomycota</taxon>
        <taxon>Pucciniomycotina</taxon>
        <taxon>Pucciniomycetes</taxon>
        <taxon>Pucciniales</taxon>
        <taxon>Phakopsoraceae</taxon>
        <taxon>Phakopsora</taxon>
    </lineage>
</organism>
<dbReference type="AlphaFoldDB" id="A0A0S1MJY1"/>
<sequence>MFVSLKAIISTTIATLAVIGVVSGQNITIVSPQSGQVIRAGDVLTVELAQQSTTSSVQNIAFSTGFSSRPTDTISLGRPLGGTQFLTTRGNITFQINVPKASEFIDGISNVPYEFKVAHYYFLGATSTPTINIASVPVNVQLPTKTNQACGISRPHTYFYIFYILLFFIYSSNINKEYPINSIA</sequence>
<evidence type="ECO:0000256" key="2">
    <source>
        <dbReference type="SAM" id="SignalP"/>
    </source>
</evidence>
<accession>A0A0S1MJY1</accession>
<evidence type="ECO:0000313" key="3">
    <source>
        <dbReference type="EMBL" id="ALL41210.1"/>
    </source>
</evidence>